<gene>
    <name evidence="2" type="ORF">WH50_18360</name>
</gene>
<evidence type="ECO:0000313" key="2">
    <source>
        <dbReference type="EMBL" id="PXF29914.1"/>
    </source>
</evidence>
<sequence length="140" mass="15238">MKSAFITGFVLMVTVATGCAASGTVTNQSNPSLQFSRIASDFKVSNKNGYDCPTLTPDVLQHILARGKEVDQTELHDYFSYSGCSITGSMLLNRQQVTFSFDYAGLFRLSNGLLIACTSDCCGDPDYPYCGWDTDIGNQE</sequence>
<keyword evidence="3" id="KW-1185">Reference proteome</keyword>
<evidence type="ECO:0000313" key="3">
    <source>
        <dbReference type="Proteomes" id="UP000248090"/>
    </source>
</evidence>
<keyword evidence="1" id="KW-0732">Signal</keyword>
<reference evidence="2 3" key="1">
    <citation type="submission" date="2015-03" db="EMBL/GenBank/DDBJ databases">
        <authorList>
            <person name="Krishnan R."/>
            <person name="Midha S."/>
            <person name="Patil P.B."/>
            <person name="Rameshkumar N."/>
        </authorList>
    </citation>
    <scope>NUCLEOTIDE SEQUENCE [LARGE SCALE GENOMIC DNA]</scope>
    <source>
        <strain evidence="2 3">L1E11</strain>
    </source>
</reference>
<feature type="signal peptide" evidence="1">
    <location>
        <begin position="1"/>
        <end position="20"/>
    </location>
</feature>
<dbReference type="RefSeq" id="WP_110188800.1">
    <property type="nucleotide sequence ID" value="NZ_CP177354.1"/>
</dbReference>
<dbReference type="EMBL" id="LAPT01000093">
    <property type="protein sequence ID" value="PXF29914.1"/>
    <property type="molecule type" value="Genomic_DNA"/>
</dbReference>
<protein>
    <recommendedName>
        <fullName evidence="4">Lipoprotein</fullName>
    </recommendedName>
</protein>
<feature type="chain" id="PRO_5046522835" description="Lipoprotein" evidence="1">
    <location>
        <begin position="21"/>
        <end position="140"/>
    </location>
</feature>
<dbReference type="Proteomes" id="UP000248090">
    <property type="component" value="Unassembled WGS sequence"/>
</dbReference>
<comment type="caution">
    <text evidence="2">The sequence shown here is derived from an EMBL/GenBank/DDBJ whole genome shotgun (WGS) entry which is preliminary data.</text>
</comment>
<name>A0ABX5LTE0_9GAMM</name>
<dbReference type="PROSITE" id="PS51257">
    <property type="entry name" value="PROKAR_LIPOPROTEIN"/>
    <property type="match status" value="1"/>
</dbReference>
<evidence type="ECO:0008006" key="4">
    <source>
        <dbReference type="Google" id="ProtNLM"/>
    </source>
</evidence>
<proteinExistence type="predicted"/>
<evidence type="ECO:0000256" key="1">
    <source>
        <dbReference type="SAM" id="SignalP"/>
    </source>
</evidence>
<accession>A0ABX5LTE0</accession>
<organism evidence="2 3">
    <name type="scientific">Pokkaliibacter plantistimulans</name>
    <dbReference type="NCBI Taxonomy" id="1635171"/>
    <lineage>
        <taxon>Bacteria</taxon>
        <taxon>Pseudomonadati</taxon>
        <taxon>Pseudomonadota</taxon>
        <taxon>Gammaproteobacteria</taxon>
        <taxon>Oceanospirillales</taxon>
        <taxon>Balneatrichaceae</taxon>
        <taxon>Pokkaliibacter</taxon>
    </lineage>
</organism>